<dbReference type="Gene3D" id="1.20.140.40">
    <property type="entry name" value="Invertase/pectin methylesterase inhibitor family protein"/>
    <property type="match status" value="1"/>
</dbReference>
<dbReference type="InterPro" id="IPR035513">
    <property type="entry name" value="Invertase/methylesterase_inhib"/>
</dbReference>
<accession>A0A8J5K9K0</accession>
<comment type="caution">
    <text evidence="2">The sequence shown here is derived from an EMBL/GenBank/DDBJ whole genome shotgun (WGS) entry which is preliminary data.</text>
</comment>
<keyword evidence="1" id="KW-1133">Transmembrane helix</keyword>
<protein>
    <recommendedName>
        <fullName evidence="4">Pectinesterase inhibitor domain-containing protein</fullName>
    </recommendedName>
</protein>
<dbReference type="Proteomes" id="UP000734854">
    <property type="component" value="Unassembled WGS sequence"/>
</dbReference>
<keyword evidence="1" id="KW-0812">Transmembrane</keyword>
<evidence type="ECO:0008006" key="4">
    <source>
        <dbReference type="Google" id="ProtNLM"/>
    </source>
</evidence>
<dbReference type="EMBL" id="JACMSC010000017">
    <property type="protein sequence ID" value="KAG6479515.1"/>
    <property type="molecule type" value="Genomic_DNA"/>
</dbReference>
<dbReference type="SUPFAM" id="SSF101148">
    <property type="entry name" value="Plant invertase/pectin methylesterase inhibitor"/>
    <property type="match status" value="1"/>
</dbReference>
<proteinExistence type="predicted"/>
<sequence length="168" mass="18105">MPSFLDFNDLSKSNCIERAQRDKRLMIVVDSVSVILIVAIYTAATVVYNSNSTMGFQVFNTVQVLCSSTDNHTICESNLKDAVNSTFTPKDLLCATITVIVDEVGKAFQHSDAIESAVVKNAVEVCQNAGGGAQSELNAMSLQPEPLTKRLASMASPIGSKRTRCMPP</sequence>
<feature type="transmembrane region" description="Helical" evidence="1">
    <location>
        <begin position="27"/>
        <end position="48"/>
    </location>
</feature>
<gene>
    <name evidence="2" type="ORF">ZIOFF_062981</name>
</gene>
<dbReference type="AlphaFoldDB" id="A0A8J5K9K0"/>
<keyword evidence="3" id="KW-1185">Reference proteome</keyword>
<reference evidence="2 3" key="1">
    <citation type="submission" date="2020-08" db="EMBL/GenBank/DDBJ databases">
        <title>Plant Genome Project.</title>
        <authorList>
            <person name="Zhang R.-G."/>
        </authorList>
    </citation>
    <scope>NUCLEOTIDE SEQUENCE [LARGE SCALE GENOMIC DNA]</scope>
    <source>
        <tissue evidence="2">Rhizome</tissue>
    </source>
</reference>
<name>A0A8J5K9K0_ZINOF</name>
<evidence type="ECO:0000313" key="3">
    <source>
        <dbReference type="Proteomes" id="UP000734854"/>
    </source>
</evidence>
<evidence type="ECO:0000313" key="2">
    <source>
        <dbReference type="EMBL" id="KAG6479515.1"/>
    </source>
</evidence>
<keyword evidence="1" id="KW-0472">Membrane</keyword>
<organism evidence="2 3">
    <name type="scientific">Zingiber officinale</name>
    <name type="common">Ginger</name>
    <name type="synonym">Amomum zingiber</name>
    <dbReference type="NCBI Taxonomy" id="94328"/>
    <lineage>
        <taxon>Eukaryota</taxon>
        <taxon>Viridiplantae</taxon>
        <taxon>Streptophyta</taxon>
        <taxon>Embryophyta</taxon>
        <taxon>Tracheophyta</taxon>
        <taxon>Spermatophyta</taxon>
        <taxon>Magnoliopsida</taxon>
        <taxon>Liliopsida</taxon>
        <taxon>Zingiberales</taxon>
        <taxon>Zingiberaceae</taxon>
        <taxon>Zingiber</taxon>
    </lineage>
</organism>
<evidence type="ECO:0000256" key="1">
    <source>
        <dbReference type="SAM" id="Phobius"/>
    </source>
</evidence>